<evidence type="ECO:0000313" key="5">
    <source>
        <dbReference type="Proteomes" id="UP001165079"/>
    </source>
</evidence>
<reference evidence="4" key="1">
    <citation type="submission" date="2023-03" db="EMBL/GenBank/DDBJ databases">
        <title>Actinorhabdospora filicis NBRC 111898.</title>
        <authorList>
            <person name="Ichikawa N."/>
            <person name="Sato H."/>
            <person name="Tonouchi N."/>
        </authorList>
    </citation>
    <scope>NUCLEOTIDE SEQUENCE</scope>
    <source>
        <strain evidence="4">NBRC 111898</strain>
    </source>
</reference>
<dbReference type="NCBIfam" id="TIGR00377">
    <property type="entry name" value="ant_ant_sig"/>
    <property type="match status" value="1"/>
</dbReference>
<dbReference type="PANTHER" id="PTHR33495">
    <property type="entry name" value="ANTI-SIGMA FACTOR ANTAGONIST TM_1081-RELATED-RELATED"/>
    <property type="match status" value="1"/>
</dbReference>
<dbReference type="EMBL" id="BSTX01000001">
    <property type="protein sequence ID" value="GLZ77365.1"/>
    <property type="molecule type" value="Genomic_DNA"/>
</dbReference>
<evidence type="ECO:0000259" key="3">
    <source>
        <dbReference type="PROSITE" id="PS50801"/>
    </source>
</evidence>
<dbReference type="CDD" id="cd07043">
    <property type="entry name" value="STAS_anti-anti-sigma_factors"/>
    <property type="match status" value="1"/>
</dbReference>
<sequence>MDVVRPELDIAVRQDASGETVVALRGEIDIGTVSRLTDAVEAALAEAPDRLVLDMAKVTFCDSQGLGTLVVLNRAATRARTNLILMNLGDFLSRLLNVTGLRQAFLIREERESPE</sequence>
<dbReference type="InterPro" id="IPR036513">
    <property type="entry name" value="STAS_dom_sf"/>
</dbReference>
<gene>
    <name evidence="4" type="ORF">Afil01_21720</name>
</gene>
<feature type="domain" description="STAS" evidence="3">
    <location>
        <begin position="18"/>
        <end position="115"/>
    </location>
</feature>
<organism evidence="4 5">
    <name type="scientific">Actinorhabdospora filicis</name>
    <dbReference type="NCBI Taxonomy" id="1785913"/>
    <lineage>
        <taxon>Bacteria</taxon>
        <taxon>Bacillati</taxon>
        <taxon>Actinomycetota</taxon>
        <taxon>Actinomycetes</taxon>
        <taxon>Micromonosporales</taxon>
        <taxon>Micromonosporaceae</taxon>
        <taxon>Actinorhabdospora</taxon>
    </lineage>
</organism>
<dbReference type="PROSITE" id="PS50801">
    <property type="entry name" value="STAS"/>
    <property type="match status" value="1"/>
</dbReference>
<dbReference type="PANTHER" id="PTHR33495:SF2">
    <property type="entry name" value="ANTI-SIGMA FACTOR ANTAGONIST TM_1081-RELATED"/>
    <property type="match status" value="1"/>
</dbReference>
<dbReference type="Proteomes" id="UP001165079">
    <property type="component" value="Unassembled WGS sequence"/>
</dbReference>
<proteinExistence type="inferred from homology"/>
<dbReference type="InterPro" id="IPR003658">
    <property type="entry name" value="Anti-sigma_ant"/>
</dbReference>
<comment type="caution">
    <text evidence="4">The sequence shown here is derived from an EMBL/GenBank/DDBJ whole genome shotgun (WGS) entry which is preliminary data.</text>
</comment>
<dbReference type="InterPro" id="IPR002645">
    <property type="entry name" value="STAS_dom"/>
</dbReference>
<evidence type="ECO:0000313" key="4">
    <source>
        <dbReference type="EMBL" id="GLZ77365.1"/>
    </source>
</evidence>
<dbReference type="Gene3D" id="3.30.750.24">
    <property type="entry name" value="STAS domain"/>
    <property type="match status" value="1"/>
</dbReference>
<dbReference type="Pfam" id="PF01740">
    <property type="entry name" value="STAS"/>
    <property type="match status" value="1"/>
</dbReference>
<dbReference type="AlphaFoldDB" id="A0A9W6SHS4"/>
<protein>
    <recommendedName>
        <fullName evidence="2">Anti-sigma factor antagonist</fullName>
    </recommendedName>
</protein>
<keyword evidence="5" id="KW-1185">Reference proteome</keyword>
<comment type="similarity">
    <text evidence="1 2">Belongs to the anti-sigma-factor antagonist family.</text>
</comment>
<evidence type="ECO:0000256" key="2">
    <source>
        <dbReference type="RuleBase" id="RU003749"/>
    </source>
</evidence>
<dbReference type="GO" id="GO:0043856">
    <property type="term" value="F:anti-sigma factor antagonist activity"/>
    <property type="evidence" value="ECO:0007669"/>
    <property type="project" value="InterPro"/>
</dbReference>
<dbReference type="SUPFAM" id="SSF52091">
    <property type="entry name" value="SpoIIaa-like"/>
    <property type="match status" value="1"/>
</dbReference>
<name>A0A9W6SHS4_9ACTN</name>
<accession>A0A9W6SHS4</accession>
<evidence type="ECO:0000256" key="1">
    <source>
        <dbReference type="ARBA" id="ARBA00009013"/>
    </source>
</evidence>